<organismHost>
    <name type="scientific">Escherichia coli</name>
    <dbReference type="NCBI Taxonomy" id="562"/>
</organismHost>
<organism evidence="2 3">
    <name type="scientific">Escherichia phage vB_EcoM_Goslar</name>
    <dbReference type="NCBI Taxonomy" id="2502409"/>
    <lineage>
        <taxon>Viruses</taxon>
        <taxon>Duplodnaviria</taxon>
        <taxon>Heunggongvirae</taxon>
        <taxon>Uroviricota</taxon>
        <taxon>Caudoviricetes</taxon>
        <taxon>Chimalliviridae</taxon>
        <taxon>Goslarvirus</taxon>
        <taxon>Goslarvirus goslar</taxon>
    </lineage>
</organism>
<sequence>MKVKDLYKIKPQTMGTASLVLVDGRSLVDALNSYDNINIPVGQRLSIQRLKKHLDDAGLAPDTRKEIEELEIDETSSVEGNLPDLTAIHDNANQPAVQNFVVVVATISLFLVTIVYTGIWAWLAFIAQTKPSINHLFVLAACWTMVIWKSQGIISRERRDLMSVIVGDAPSKNRFWDNIESLGKVMKNR</sequence>
<dbReference type="Proteomes" id="UP000294673">
    <property type="component" value="Segment"/>
</dbReference>
<reference evidence="2 3" key="1">
    <citation type="submission" date="2018-12" db="EMBL/GenBank/DDBJ databases">
        <title>Still something new to discover - new insights into E. coli phage diversity and taxonomy.</title>
        <authorList>
            <person name="Korf I.H.E."/>
            <person name="Adriaennsens E."/>
            <person name="Dreiseikelmann B."/>
            <person name="Kropinski A."/>
            <person name="Nimtz M."/>
            <person name="Meier-Kolthoff J.P."/>
            <person name="Rohde M."/>
            <person name="van Raaij M."/>
            <person name="Wittmann J."/>
        </authorList>
    </citation>
    <scope>NUCLEOTIDE SEQUENCE [LARGE SCALE GENOMIC DNA]</scope>
</reference>
<evidence type="ECO:0000313" key="2">
    <source>
        <dbReference type="EMBL" id="QBO63878.1"/>
    </source>
</evidence>
<evidence type="ECO:0000256" key="1">
    <source>
        <dbReference type="SAM" id="Phobius"/>
    </source>
</evidence>
<feature type="transmembrane region" description="Helical" evidence="1">
    <location>
        <begin position="132"/>
        <end position="148"/>
    </location>
</feature>
<keyword evidence="1" id="KW-0812">Transmembrane</keyword>
<keyword evidence="1" id="KW-0472">Membrane</keyword>
<dbReference type="EMBL" id="MK327938">
    <property type="protein sequence ID" value="QBO63878.1"/>
    <property type="molecule type" value="Genomic_DNA"/>
</dbReference>
<protein>
    <submittedName>
        <fullName evidence="2">Uncharacterized protein</fullName>
    </submittedName>
</protein>
<evidence type="ECO:0000313" key="3">
    <source>
        <dbReference type="Proteomes" id="UP000294673"/>
    </source>
</evidence>
<accession>A0A482GE59</accession>
<name>A0A482GE59_BPGOS</name>
<keyword evidence="1" id="KW-1133">Transmembrane helix</keyword>
<feature type="transmembrane region" description="Helical" evidence="1">
    <location>
        <begin position="100"/>
        <end position="126"/>
    </location>
</feature>
<proteinExistence type="predicted"/>
<gene>
    <name evidence="2" type="ORF">Goslar_00085</name>
</gene>
<keyword evidence="3" id="KW-1185">Reference proteome</keyword>